<evidence type="ECO:0000256" key="8">
    <source>
        <dbReference type="ARBA" id="ARBA00067986"/>
    </source>
</evidence>
<feature type="compositionally biased region" description="Polar residues" evidence="9">
    <location>
        <begin position="1774"/>
        <end position="1799"/>
    </location>
</feature>
<dbReference type="CDD" id="cd19941">
    <property type="entry name" value="TIL"/>
    <property type="match status" value="2"/>
</dbReference>
<dbReference type="PROSITE" id="PS50060">
    <property type="entry name" value="MAM_2"/>
    <property type="match status" value="3"/>
</dbReference>
<feature type="compositionally biased region" description="Low complexity" evidence="9">
    <location>
        <begin position="2564"/>
        <end position="2595"/>
    </location>
</feature>
<feature type="compositionally biased region" description="Low complexity" evidence="9">
    <location>
        <begin position="2050"/>
        <end position="2063"/>
    </location>
</feature>
<feature type="domain" description="MAM" evidence="10">
    <location>
        <begin position="1236"/>
        <end position="1392"/>
    </location>
</feature>
<feature type="compositionally biased region" description="Polar residues" evidence="9">
    <location>
        <begin position="2192"/>
        <end position="2207"/>
    </location>
</feature>
<keyword evidence="13" id="KW-1185">Reference proteome</keyword>
<feature type="compositionally biased region" description="Acidic residues" evidence="9">
    <location>
        <begin position="2827"/>
        <end position="2843"/>
    </location>
</feature>
<dbReference type="PANTHER" id="PTHR11339">
    <property type="entry name" value="EXTRACELLULAR MATRIX GLYCOPROTEIN RELATED"/>
    <property type="match status" value="1"/>
</dbReference>
<dbReference type="FunFam" id="2.10.25.10:FF:000055">
    <property type="entry name" value="alpha-tectorin isoform X1"/>
    <property type="match status" value="1"/>
</dbReference>
<feature type="compositionally biased region" description="Pro residues" evidence="9">
    <location>
        <begin position="2622"/>
        <end position="2643"/>
    </location>
</feature>
<feature type="domain" description="MAM" evidence="10">
    <location>
        <begin position="1467"/>
        <end position="1623"/>
    </location>
</feature>
<dbReference type="SMART" id="SM00832">
    <property type="entry name" value="C8"/>
    <property type="match status" value="2"/>
</dbReference>
<feature type="compositionally biased region" description="Low complexity" evidence="9">
    <location>
        <begin position="1978"/>
        <end position="2006"/>
    </location>
</feature>
<dbReference type="Pfam" id="PF12714">
    <property type="entry name" value="TILa"/>
    <property type="match status" value="1"/>
</dbReference>
<feature type="compositionally biased region" description="Low complexity" evidence="9">
    <location>
        <begin position="2329"/>
        <end position="2367"/>
    </location>
</feature>
<proteinExistence type="predicted"/>
<keyword evidence="5" id="KW-0325">Glycoprotein</keyword>
<dbReference type="InterPro" id="IPR002919">
    <property type="entry name" value="TIL_dom"/>
</dbReference>
<comment type="caution">
    <text evidence="12">The sequence shown here is derived from an EMBL/GenBank/DDBJ whole genome shotgun (WGS) entry which is preliminary data.</text>
</comment>
<dbReference type="PANTHER" id="PTHR11339:SF374">
    <property type="entry name" value="ZONADHESIN"/>
    <property type="match status" value="1"/>
</dbReference>
<evidence type="ECO:0000256" key="2">
    <source>
        <dbReference type="ARBA" id="ARBA00022475"/>
    </source>
</evidence>
<feature type="compositionally biased region" description="Low complexity" evidence="9">
    <location>
        <begin position="2228"/>
        <end position="2241"/>
    </location>
</feature>
<feature type="compositionally biased region" description="Pro residues" evidence="9">
    <location>
        <begin position="1424"/>
        <end position="1435"/>
    </location>
</feature>
<keyword evidence="4" id="KW-1015">Disulfide bond</keyword>
<feature type="compositionally biased region" description="Low complexity" evidence="9">
    <location>
        <begin position="2606"/>
        <end position="2621"/>
    </location>
</feature>
<feature type="compositionally biased region" description="Low complexity" evidence="9">
    <location>
        <begin position="1626"/>
        <end position="1641"/>
    </location>
</feature>
<dbReference type="PROSITE" id="PS51233">
    <property type="entry name" value="VWFD"/>
    <property type="match status" value="3"/>
</dbReference>
<dbReference type="GO" id="GO:0031012">
    <property type="term" value="C:extracellular matrix"/>
    <property type="evidence" value="ECO:0007669"/>
    <property type="project" value="TreeGrafter"/>
</dbReference>
<dbReference type="Pfam" id="PF01826">
    <property type="entry name" value="TIL"/>
    <property type="match status" value="2"/>
</dbReference>
<evidence type="ECO:0000259" key="11">
    <source>
        <dbReference type="PROSITE" id="PS51233"/>
    </source>
</evidence>
<dbReference type="InterPro" id="IPR001846">
    <property type="entry name" value="VWF_type-D"/>
</dbReference>
<feature type="domain" description="VWFD" evidence="11">
    <location>
        <begin position="291"/>
        <end position="471"/>
    </location>
</feature>
<feature type="compositionally biased region" description="Pro residues" evidence="9">
    <location>
        <begin position="2461"/>
        <end position="2476"/>
    </location>
</feature>
<feature type="compositionally biased region" description="Low complexity" evidence="9">
    <location>
        <begin position="2156"/>
        <end position="2191"/>
    </location>
</feature>
<feature type="compositionally biased region" description="Low complexity" evidence="9">
    <location>
        <begin position="1179"/>
        <end position="1192"/>
    </location>
</feature>
<feature type="region of interest" description="Disordered" evidence="9">
    <location>
        <begin position="1159"/>
        <end position="1229"/>
    </location>
</feature>
<dbReference type="Proteomes" id="UP000693946">
    <property type="component" value="Linkage Group LG1"/>
</dbReference>
<dbReference type="InterPro" id="IPR014853">
    <property type="entry name" value="VWF/SSPO/ZAN-like_Cys-rich_dom"/>
</dbReference>
<feature type="compositionally biased region" description="Low complexity" evidence="9">
    <location>
        <begin position="1715"/>
        <end position="1740"/>
    </location>
</feature>
<organism evidence="12 13">
    <name type="scientific">Solea senegalensis</name>
    <name type="common">Senegalese sole</name>
    <dbReference type="NCBI Taxonomy" id="28829"/>
    <lineage>
        <taxon>Eukaryota</taxon>
        <taxon>Metazoa</taxon>
        <taxon>Chordata</taxon>
        <taxon>Craniata</taxon>
        <taxon>Vertebrata</taxon>
        <taxon>Euteleostomi</taxon>
        <taxon>Actinopterygii</taxon>
        <taxon>Neopterygii</taxon>
        <taxon>Teleostei</taxon>
        <taxon>Neoteleostei</taxon>
        <taxon>Acanthomorphata</taxon>
        <taxon>Carangaria</taxon>
        <taxon>Pleuronectiformes</taxon>
        <taxon>Pleuronectoidei</taxon>
        <taxon>Soleidae</taxon>
        <taxon>Solea</taxon>
    </lineage>
</organism>
<evidence type="ECO:0000313" key="12">
    <source>
        <dbReference type="EMBL" id="KAG7526491.1"/>
    </source>
</evidence>
<evidence type="ECO:0000256" key="9">
    <source>
        <dbReference type="SAM" id="MobiDB-lite"/>
    </source>
</evidence>
<feature type="region of interest" description="Disordered" evidence="9">
    <location>
        <begin position="1622"/>
        <end position="2650"/>
    </location>
</feature>
<feature type="compositionally biased region" description="Polar residues" evidence="9">
    <location>
        <begin position="2504"/>
        <end position="2529"/>
    </location>
</feature>
<dbReference type="SMART" id="SM00216">
    <property type="entry name" value="VWD"/>
    <property type="match status" value="3"/>
</dbReference>
<dbReference type="Pfam" id="PF00629">
    <property type="entry name" value="MAM"/>
    <property type="match status" value="4"/>
</dbReference>
<feature type="compositionally biased region" description="Low complexity" evidence="9">
    <location>
        <begin position="1872"/>
        <end position="1885"/>
    </location>
</feature>
<feature type="compositionally biased region" description="Acidic residues" evidence="9">
    <location>
        <begin position="2854"/>
        <end position="2865"/>
    </location>
</feature>
<keyword evidence="2" id="KW-0472">Membrane</keyword>
<feature type="compositionally biased region" description="Pro residues" evidence="9">
    <location>
        <begin position="1859"/>
        <end position="1871"/>
    </location>
</feature>
<dbReference type="FunFam" id="2.60.120.200:FF:000128">
    <property type="entry name" value="enteropeptidase isoform X2"/>
    <property type="match status" value="3"/>
</dbReference>
<feature type="compositionally biased region" description="Polar residues" evidence="9">
    <location>
        <begin position="1952"/>
        <end position="1977"/>
    </location>
</feature>
<feature type="compositionally biased region" description="Low complexity" evidence="9">
    <location>
        <begin position="1653"/>
        <end position="1708"/>
    </location>
</feature>
<feature type="region of interest" description="Disordered" evidence="9">
    <location>
        <begin position="2823"/>
        <end position="2867"/>
    </location>
</feature>
<evidence type="ECO:0000256" key="7">
    <source>
        <dbReference type="ARBA" id="ARBA00065625"/>
    </source>
</evidence>
<dbReference type="GO" id="GO:0005886">
    <property type="term" value="C:plasma membrane"/>
    <property type="evidence" value="ECO:0007669"/>
    <property type="project" value="UniProtKB-SubCell"/>
</dbReference>
<dbReference type="Pfam" id="PF00094">
    <property type="entry name" value="VWD"/>
    <property type="match status" value="3"/>
</dbReference>
<comment type="function">
    <text evidence="6">Binds in a species-specific manner to the zona pellucida of the egg. May be involved in gamete recognition and/or signaling.</text>
</comment>
<evidence type="ECO:0000256" key="1">
    <source>
        <dbReference type="ARBA" id="ARBA00004251"/>
    </source>
</evidence>
<sequence length="2983" mass="324878">MRGKRHTDGECKFFMHPVHRDDFVRLNAQEHTPRRVRVLSVCWLKFAKISCTAAMRLRGESRRWHTGGCRGASTFSTATNSAGLQYFQHVSQSRIQCRAEHHFSLVPLPEWRPNSEYVTQCFYSRQNNLICDWTRSQQRRGDVAVTVLESGTLGLEEEACLEFWYQVPFAASGSELRVLLKSSAGLVEIWTSPALITNSWTQVFVPLKVTKPETQVVLEAKFTGEQITFNQMGVRRGLCGPQCESNTELWTDESTLCICSEGQHSCFPSQCPEGQICGPQRRGSTGMSTTGMCTIHSHTDCSTFDGMLFRFMAPCTYTLAKTCSSTKALPMFSVEVVNEQDGNSSLPAIQQVNVNTENFRVSFLKRQTQRVVVNGLSRKLPLSLSNGSVNIQSNPAAVVLVTSFGLSVSYDNAGALHVILPSSYSGEVCGLCGNFNHFKEDDLRKPDGTTAQNATVLAKSWQTGQITSSCETILVPHECDPLEKAVYASEFYCGGLISNTGPFADCQSVLGAESYFRGCVVSMCSTHGDPAVLCETLQVYSNICKEAGVAVPIWRNSTFCSLQCAENSHYNVCADGCPEVCSSLDLTSSCGNCEERCECDNGFKLSGGKCVPAKDCGCWYNGKHYEKGSTFVEGQCEQQCHCVGNNDLTCTSMRCANNEVCKVRDGVKDCFPFMPTTCSVYGDPHYITFDKTAYDFQGGCSYTLTTTCGVESPVQFSVIGHNMHPPLQNFTLSKLEAATLHMEDFDFTLNQNGEVYVNDHPVKLPYSTSETYGSVWVYMHHSYIILETSFGVRMMVDGQKRLFLQVDESYKYELCGLCGTFSGYQDDDFVTPEGQHVTEPFDFGDSWRVQNNYECTAYPNVPRHCDYDEENKAYNDCSPLLGEAFQLCHETIHPNIYLSSCVYDYCATNGDQQTLCESLKSYAAACQVAGVELPPWQADTACDLTKPTTPAPANNSTTTAKPQPPTTTARPKPTTSTQPQPPTTTAKPQPPTTTTTPQPPIVCNFSCSFDNDLCSWNQMITDAFDWTWHSGSTPTPMTGPSADHTGGGHYLYIEASSVTHGDTARLISSECLNTGPQCLQFWYHMYGSADTMGLHVYQVQNRISSSIWRKRNDQGNAWHLAQVDLTPSGAFQIFFEGRRGSNDQSDVAIDDISLHHGHCGDLTKPTTPAPEFPPANSSTTTARPQPPTTTARPKPPTTDRPQPPTTTTKPQPPTTTARPQPPTHTTRPQQPIVCNFSCSFDNDLCSWNQMITDAFDWTWHSGSTPTPMTGPSADHTGGGHYLYIEASSVTHGDTARLISSECLNTGPQCLQFWYHMYGSADTMGLHVYQVQNRISSSIWRKRNDQGNAWHLAQVDLTPSGAFQIFFEGRRGSNDQSDVAIDDISLHHGHCGDLTKPTTPAPEFPPANSSTTTARPQPPTTTARPKPPTTDRPQPPTTTTKPQPPTTTARPQPPTHTTRPQQPIVCNFGCSFDNDLCSWNQMITDAFDWTRHSGSTPTPMTGPSADHTGGGHYLYIEASSVTHGDTARLISSECLNIGPQCLQFWYHMYGSADTMGLHVYQVQNSISNSIWWKRNDQGNSWHLAQVDLTSSGAFQIFFEGRRGSNDQSDVAIDDISLYHGHCEDLTRPTTPAPANSSTTTVRPQPPTTTARSKPPTSTQPQTPSMAPTESQSTSLTQSSTTTTEPQPPTSTARPQPSTTTARPPTTTTRPNPPTTTLPQTSTTIHSESQTSTQQPSTTSSRPQPPTTDRPQPSTTSARPLPVTTTARPQPTITTVRPNPATSTQPQTPSIAPSESQATSITQSPTTTAGPQPPTTTFRPRPTTTTARPYPTTPTLPPISTTVPSESQKTSILQSSTPTSRPQPPTTDRPQPPTSTGRPQPSTTTARPQPPTTTLPQTSTIIPSESQTTIIPEPSTTSSRPQPQTTDITQTSTTSGRPLPVTTTARPQPPITTVRPNPATSTQPQTPSIAPSESQATSITQSPTTTAGPQPPTTTFRPRPTTTTARPYPTTPTLPPISTTVPSESQKTSILQSSTPTSRPQPPTTDRPQPPTSTGRPQPSTTTARPQPPTTTLPQTSTIIPSESQTTIIPEPSTTSSRPQPQTTDITQTSTTSDRPLPVTTTARPQPPITTVRPNPATSTQPQTPSIAPSESQATSITQSPTTTAGPQPPTTTFRPRPTTTTARPYPTTPTLPQISTVAPSESQTTSILQSSTPTSRPQPPTTDRPQPPTSTGRPQPSTTTARPQPPTTTPPQTSNTIPSESQTTIIPEPSTTSSRPQPQTTDITQTSTTSDRPLPVTTTARPQPPITTVRPNPATSTQPQTPSIAPSESQATSITQSPTTTAAPQPPTTTFRPQPTTTTARPYPTTPTLPQISTVAPSESQTISIPQPATTSSWPQPQTTDITHNSTTSARPLPVTTTARPQPTITTVRPNPATTTARPQPQTTTLPQTSTTAPSESQTTSIPPPSTTSCRPQPPTTDRPQPSTTSVWPLPVTTTARPQPPITTVRPNPATSTQPQTQSIAPSESQATSITQFPTTTVGPQPPTTTFRPRPTITTARPNPPTTTLPPTSTKAPSESQTISIPQPSTTSSWPQPQNTDITHTTVGPNPATTTARPQPPTTTARPQPPTTTARPPPPTTTAKPQPPTTTARPTPFCPENSHYTSCIPACSPTCSNLNGPPHCNNSNSCEPGCVCNDGFVRKLWRCVPIEECGCVDSNGNKHQFNEIWYADHCSQKCECEKDDGLGEIDCDDDEECDKNAVCLQNDKGEYYCKSTDFSGCTIEPDPEYRTFDKIRHDFKGKHSYVLVRTNNLPNNLPDVYIVSINTHREDNDDGDDDDDQHDDDSSSEENHSRRVRDEDEDDDDDDSEESDGRYRLKELKIVVYNHTVELKKNSKLVVDGKRTKMPVSPTAGLNIRQHSSQIYLKTDFGLSVEFDGRNTAEITLPHIYRSKVGGLCGNFDGQKWNEKMKPDGTRAKTVQEFGESWRV</sequence>
<reference evidence="12 13" key="1">
    <citation type="journal article" date="2021" name="Sci. Rep.">
        <title>Chromosome anchoring in Senegalese sole (Solea senegalensis) reveals sex-associated markers and genome rearrangements in flatfish.</title>
        <authorList>
            <person name="Guerrero-Cozar I."/>
            <person name="Gomez-Garrido J."/>
            <person name="Berbel C."/>
            <person name="Martinez-Blanch J.F."/>
            <person name="Alioto T."/>
            <person name="Claros M.G."/>
            <person name="Gagnaire P.A."/>
            <person name="Manchado M."/>
        </authorList>
    </citation>
    <scope>NUCLEOTIDE SEQUENCE [LARGE SCALE GENOMIC DNA]</scope>
    <source>
        <strain evidence="12">Sse05_10M</strain>
    </source>
</reference>
<feature type="compositionally biased region" description="Low complexity" evidence="9">
    <location>
        <begin position="1800"/>
        <end position="1828"/>
    </location>
</feature>
<dbReference type="InterPro" id="IPR050780">
    <property type="entry name" value="Mucin_vWF_Thrombospondin_sf"/>
</dbReference>
<feature type="compositionally biased region" description="Low complexity" evidence="9">
    <location>
        <begin position="1410"/>
        <end position="1423"/>
    </location>
</feature>
<dbReference type="InterPro" id="IPR025615">
    <property type="entry name" value="TILa_dom"/>
</dbReference>
<evidence type="ECO:0000259" key="10">
    <source>
        <dbReference type="PROSITE" id="PS50060"/>
    </source>
</evidence>
<feature type="region of interest" description="Disordered" evidence="9">
    <location>
        <begin position="1390"/>
        <end position="1460"/>
    </location>
</feature>
<feature type="domain" description="MAM" evidence="10">
    <location>
        <begin position="1005"/>
        <end position="1161"/>
    </location>
</feature>
<feature type="compositionally biased region" description="Low complexity" evidence="9">
    <location>
        <begin position="945"/>
        <end position="996"/>
    </location>
</feature>
<feature type="region of interest" description="Disordered" evidence="9">
    <location>
        <begin position="941"/>
        <end position="997"/>
    </location>
</feature>
<dbReference type="SMART" id="SM00137">
    <property type="entry name" value="MAM"/>
    <property type="match status" value="3"/>
</dbReference>
<evidence type="ECO:0000313" key="13">
    <source>
        <dbReference type="Proteomes" id="UP000693946"/>
    </source>
</evidence>
<evidence type="ECO:0000256" key="5">
    <source>
        <dbReference type="ARBA" id="ARBA00023180"/>
    </source>
</evidence>
<keyword evidence="3" id="KW-0677">Repeat</keyword>
<dbReference type="Pfam" id="PF08742">
    <property type="entry name" value="C8"/>
    <property type="match status" value="2"/>
</dbReference>
<feature type="domain" description="VWFD" evidence="11">
    <location>
        <begin position="2774"/>
        <end position="2983"/>
    </location>
</feature>
<feature type="compositionally biased region" description="Low complexity" evidence="9">
    <location>
        <begin position="1205"/>
        <end position="1229"/>
    </location>
</feature>
<feature type="compositionally biased region" description="Pro residues" evidence="9">
    <location>
        <begin position="2215"/>
        <end position="2227"/>
    </location>
</feature>
<protein>
    <recommendedName>
        <fullName evidence="8">Zonadhesin</fullName>
    </recommendedName>
</protein>
<feature type="compositionally biased region" description="Polar residues" evidence="9">
    <location>
        <begin position="2308"/>
        <end position="2328"/>
    </location>
</feature>
<dbReference type="GO" id="GO:0005615">
    <property type="term" value="C:extracellular space"/>
    <property type="evidence" value="ECO:0007669"/>
    <property type="project" value="TreeGrafter"/>
</dbReference>
<gene>
    <name evidence="12" type="ORF">JOB18_041110</name>
</gene>
<comment type="subcellular location">
    <subcellularLocation>
        <location evidence="1">Cell membrane</location>
        <topology evidence="1">Single-pass type I membrane protein</topology>
    </subcellularLocation>
</comment>
<comment type="subunit">
    <text evidence="7">Probably forms covalent oligomers.</text>
</comment>
<feature type="compositionally biased region" description="Polar residues" evidence="9">
    <location>
        <begin position="2130"/>
        <end position="2155"/>
    </location>
</feature>
<feature type="compositionally biased region" description="Low complexity" evidence="9">
    <location>
        <begin position="2249"/>
        <end position="2290"/>
    </location>
</feature>
<dbReference type="EMBL" id="JAGKHQ010000001">
    <property type="protein sequence ID" value="KAG7526491.1"/>
    <property type="molecule type" value="Genomic_DNA"/>
</dbReference>
<feature type="compositionally biased region" description="Low complexity" evidence="9">
    <location>
        <begin position="1436"/>
        <end position="1460"/>
    </location>
</feature>
<feature type="compositionally biased region" description="Low complexity" evidence="9">
    <location>
        <begin position="2530"/>
        <end position="2556"/>
    </location>
</feature>
<feature type="compositionally biased region" description="Pro residues" evidence="9">
    <location>
        <begin position="1193"/>
        <end position="1204"/>
    </location>
</feature>
<evidence type="ECO:0000256" key="6">
    <source>
        <dbReference type="ARBA" id="ARBA00057483"/>
    </source>
</evidence>
<evidence type="ECO:0000256" key="3">
    <source>
        <dbReference type="ARBA" id="ARBA00022737"/>
    </source>
</evidence>
<accession>A0AAV6TBQ0</accession>
<feature type="compositionally biased region" description="Low complexity" evidence="9">
    <location>
        <begin position="1892"/>
        <end position="1933"/>
    </location>
</feature>
<dbReference type="InterPro" id="IPR000998">
    <property type="entry name" value="MAM_dom"/>
</dbReference>
<feature type="compositionally biased region" description="Low complexity" evidence="9">
    <location>
        <begin position="2070"/>
        <end position="2112"/>
    </location>
</feature>
<keyword evidence="2" id="KW-1003">Cell membrane</keyword>
<feature type="compositionally biased region" description="Low complexity" evidence="9">
    <location>
        <begin position="2415"/>
        <end position="2460"/>
    </location>
</feature>
<feature type="compositionally biased region" description="Basic and acidic residues" evidence="9">
    <location>
        <begin position="2844"/>
        <end position="2853"/>
    </location>
</feature>
<feature type="compositionally biased region" description="Low complexity" evidence="9">
    <location>
        <begin position="1762"/>
        <end position="1773"/>
    </location>
</feature>
<name>A0AAV6TBQ0_SOLSE</name>
<feature type="compositionally biased region" description="Pro residues" evidence="9">
    <location>
        <begin position="2037"/>
        <end position="2049"/>
    </location>
</feature>
<feature type="compositionally biased region" description="Polar residues" evidence="9">
    <location>
        <begin position="2368"/>
        <end position="2409"/>
    </location>
</feature>
<evidence type="ECO:0000256" key="4">
    <source>
        <dbReference type="ARBA" id="ARBA00023157"/>
    </source>
</evidence>
<feature type="domain" description="VWFD" evidence="11">
    <location>
        <begin position="676"/>
        <end position="856"/>
    </location>
</feature>
<dbReference type="CDD" id="cd06263">
    <property type="entry name" value="MAM"/>
    <property type="match status" value="3"/>
</dbReference>